<dbReference type="SUPFAM" id="SSF52075">
    <property type="entry name" value="Outer arm dynein light chain 1"/>
    <property type="match status" value="1"/>
</dbReference>
<keyword evidence="1" id="KW-0433">Leucine-rich repeat</keyword>
<dbReference type="PANTHER" id="PTHR18849:SF0">
    <property type="entry name" value="CILIA- AND FLAGELLA-ASSOCIATED PROTEIN 410-RELATED"/>
    <property type="match status" value="1"/>
</dbReference>
<dbReference type="OMA" id="MRQDPIN"/>
<evidence type="ECO:0000256" key="3">
    <source>
        <dbReference type="SAM" id="MobiDB-lite"/>
    </source>
</evidence>
<proteinExistence type="predicted"/>
<sequence length="634" mass="73267">MSNQQEEGEDSVEIDQESANFRGLELTVVPARIFSLENVRRLDLSVNGLTRFPGARVSSQMPSLEVLNLNANLLHVMEDVLALASAPRLCELDLSDNPLRLSHNRLYLLEALLYHEASVEEEILRELHRDEALKNFVSDSQYPRKLLYRSRLPRRCAFPMLQLLNGEWISDLESRQVELEHGKPLEYFRSFDGSRMTVKQMLRNEARSTAIPSPQVLKHYQIDTESCEEVSRPSGSSETEPWNYPISTFDDLHSDERQYVRYRSKHVGGTFERDDHFFESTTFLDCVAQCERSRRLTIRAVDLLTQPHSTSEYSSDLFPSRSTPQLPLSESAATLTDNLTSNFTKQHAQESFQHISLRQKTNQLLSGQAAIETRWRDNAHGIEASLEESLSKVKLRNAVDLANTLGGGKEQKRHIQTLIDADARVIEEERVMEEHKAHRQRLRRINARQVVKPPARRDVELAKKLASLHEESPWQERNWKARVKLHERMQEEGGVVEQPTTSSRRAKKPLLARSKLQLKTSRSSERVKTSKDVTPAVATFRTIETVEIAALDPLVEVNSHDLLVRCSEIRQHKDKHVKALVMHRDRFLENEAEWTHMRQDPINVVRRHLRRKLYQDVQQVQIGSTEYFYSPVFQ</sequence>
<feature type="region of interest" description="Disordered" evidence="3">
    <location>
        <begin position="490"/>
        <end position="510"/>
    </location>
</feature>
<keyword evidence="2" id="KW-0677">Repeat</keyword>
<dbReference type="AlphaFoldDB" id="G4Z6T5"/>
<evidence type="ECO:0000256" key="2">
    <source>
        <dbReference type="ARBA" id="ARBA00022737"/>
    </source>
</evidence>
<gene>
    <name evidence="4" type="ORF">PHYSODRAFT_313051</name>
</gene>
<dbReference type="EMBL" id="JH159153">
    <property type="protein sequence ID" value="EGZ20351.1"/>
    <property type="molecule type" value="Genomic_DNA"/>
</dbReference>
<evidence type="ECO:0000256" key="1">
    <source>
        <dbReference type="ARBA" id="ARBA00022614"/>
    </source>
</evidence>
<dbReference type="InterPro" id="IPR032675">
    <property type="entry name" value="LRR_dom_sf"/>
</dbReference>
<dbReference type="GeneID" id="20643553"/>
<dbReference type="SMR" id="G4Z6T5"/>
<dbReference type="RefSeq" id="XP_009523068.1">
    <property type="nucleotide sequence ID" value="XM_009524773.1"/>
</dbReference>
<evidence type="ECO:0000313" key="5">
    <source>
        <dbReference type="Proteomes" id="UP000002640"/>
    </source>
</evidence>
<accession>G4Z6T5</accession>
<evidence type="ECO:0000313" key="4">
    <source>
        <dbReference type="EMBL" id="EGZ20351.1"/>
    </source>
</evidence>
<dbReference type="InParanoid" id="G4Z6T5"/>
<dbReference type="PANTHER" id="PTHR18849">
    <property type="entry name" value="LEUCINE RICH REPEAT PROTEIN"/>
    <property type="match status" value="1"/>
</dbReference>
<dbReference type="Proteomes" id="UP000002640">
    <property type="component" value="Unassembled WGS sequence"/>
</dbReference>
<dbReference type="Gene3D" id="3.80.10.10">
    <property type="entry name" value="Ribonuclease Inhibitor"/>
    <property type="match status" value="1"/>
</dbReference>
<name>G4Z6T5_PHYSP</name>
<keyword evidence="5" id="KW-1185">Reference proteome</keyword>
<organism evidence="4 5">
    <name type="scientific">Phytophthora sojae (strain P6497)</name>
    <name type="common">Soybean stem and root rot agent</name>
    <name type="synonym">Phytophthora megasperma f. sp. glycines</name>
    <dbReference type="NCBI Taxonomy" id="1094619"/>
    <lineage>
        <taxon>Eukaryota</taxon>
        <taxon>Sar</taxon>
        <taxon>Stramenopiles</taxon>
        <taxon>Oomycota</taxon>
        <taxon>Peronosporomycetes</taxon>
        <taxon>Peronosporales</taxon>
        <taxon>Peronosporaceae</taxon>
        <taxon>Phytophthora</taxon>
    </lineage>
</organism>
<reference evidence="4 5" key="1">
    <citation type="journal article" date="2006" name="Science">
        <title>Phytophthora genome sequences uncover evolutionary origins and mechanisms of pathogenesis.</title>
        <authorList>
            <person name="Tyler B.M."/>
            <person name="Tripathy S."/>
            <person name="Zhang X."/>
            <person name="Dehal P."/>
            <person name="Jiang R.H."/>
            <person name="Aerts A."/>
            <person name="Arredondo F.D."/>
            <person name="Baxter L."/>
            <person name="Bensasson D."/>
            <person name="Beynon J.L."/>
            <person name="Chapman J."/>
            <person name="Damasceno C.M."/>
            <person name="Dorrance A.E."/>
            <person name="Dou D."/>
            <person name="Dickerman A.W."/>
            <person name="Dubchak I.L."/>
            <person name="Garbelotto M."/>
            <person name="Gijzen M."/>
            <person name="Gordon S.G."/>
            <person name="Govers F."/>
            <person name="Grunwald N.J."/>
            <person name="Huang W."/>
            <person name="Ivors K.L."/>
            <person name="Jones R.W."/>
            <person name="Kamoun S."/>
            <person name="Krampis K."/>
            <person name="Lamour K.H."/>
            <person name="Lee M.K."/>
            <person name="McDonald W.H."/>
            <person name="Medina M."/>
            <person name="Meijer H.J."/>
            <person name="Nordberg E.K."/>
            <person name="Maclean D.J."/>
            <person name="Ospina-Giraldo M.D."/>
            <person name="Morris P.F."/>
            <person name="Phuntumart V."/>
            <person name="Putnam N.H."/>
            <person name="Rash S."/>
            <person name="Rose J.K."/>
            <person name="Sakihama Y."/>
            <person name="Salamov A.A."/>
            <person name="Savidor A."/>
            <person name="Scheuring C.F."/>
            <person name="Smith B.M."/>
            <person name="Sobral B.W."/>
            <person name="Terry A."/>
            <person name="Torto-Alalibo T.A."/>
            <person name="Win J."/>
            <person name="Xu Z."/>
            <person name="Zhang H."/>
            <person name="Grigoriev I.V."/>
            <person name="Rokhsar D.S."/>
            <person name="Boore J.L."/>
        </authorList>
    </citation>
    <scope>NUCLEOTIDE SEQUENCE [LARGE SCALE GENOMIC DNA]</scope>
    <source>
        <strain evidence="4 5">P6497</strain>
    </source>
</reference>
<dbReference type="KEGG" id="psoj:PHYSODRAFT_313051"/>
<protein>
    <submittedName>
        <fullName evidence="4">Uncharacterized protein</fullName>
    </submittedName>
</protein>